<dbReference type="InterPro" id="IPR003798">
    <property type="entry name" value="DNA_recombination_RmuC"/>
</dbReference>
<dbReference type="Pfam" id="PF02646">
    <property type="entry name" value="RmuC"/>
    <property type="match status" value="1"/>
</dbReference>
<feature type="compositionally biased region" description="Acidic residues" evidence="7">
    <location>
        <begin position="510"/>
        <end position="521"/>
    </location>
</feature>
<comment type="function">
    <text evidence="1">Involved in DNA recombination.</text>
</comment>
<keyword evidence="4 6" id="KW-0175">Coiled coil</keyword>
<dbReference type="STRING" id="560819.SAMN05428998_14535"/>
<dbReference type="PANTHER" id="PTHR30563:SF0">
    <property type="entry name" value="DNA RECOMBINATION PROTEIN RMUC"/>
    <property type="match status" value="1"/>
</dbReference>
<evidence type="ECO:0000256" key="3">
    <source>
        <dbReference type="ARBA" id="ARBA00021840"/>
    </source>
</evidence>
<evidence type="ECO:0000256" key="1">
    <source>
        <dbReference type="ARBA" id="ARBA00003416"/>
    </source>
</evidence>
<accession>A0A1Y6CWN3</accession>
<evidence type="ECO:0000256" key="7">
    <source>
        <dbReference type="SAM" id="MobiDB-lite"/>
    </source>
</evidence>
<evidence type="ECO:0000256" key="2">
    <source>
        <dbReference type="ARBA" id="ARBA00009840"/>
    </source>
</evidence>
<keyword evidence="5" id="KW-0233">DNA recombination</keyword>
<reference evidence="8 9" key="1">
    <citation type="submission" date="2017-04" db="EMBL/GenBank/DDBJ databases">
        <authorList>
            <person name="Afonso C.L."/>
            <person name="Miller P.J."/>
            <person name="Scott M.A."/>
            <person name="Spackman E."/>
            <person name="Goraichik I."/>
            <person name="Dimitrov K.M."/>
            <person name="Suarez D.L."/>
            <person name="Swayne D.E."/>
        </authorList>
    </citation>
    <scope>NUCLEOTIDE SEQUENCE [LARGE SCALE GENOMIC DNA]</scope>
    <source>
        <strain evidence="8 9">USBA 355</strain>
    </source>
</reference>
<protein>
    <recommendedName>
        <fullName evidence="3">DNA recombination protein RmuC homolog</fullName>
    </recommendedName>
</protein>
<proteinExistence type="inferred from homology"/>
<name>A0A1Y6CWN3_9PROT</name>
<dbReference type="GO" id="GO:0006310">
    <property type="term" value="P:DNA recombination"/>
    <property type="evidence" value="ECO:0007669"/>
    <property type="project" value="UniProtKB-KW"/>
</dbReference>
<evidence type="ECO:0000256" key="5">
    <source>
        <dbReference type="ARBA" id="ARBA00023172"/>
    </source>
</evidence>
<dbReference type="AlphaFoldDB" id="A0A1Y6CWN3"/>
<feature type="coiled-coil region" evidence="6">
    <location>
        <begin position="35"/>
        <end position="170"/>
    </location>
</feature>
<feature type="region of interest" description="Disordered" evidence="7">
    <location>
        <begin position="501"/>
        <end position="547"/>
    </location>
</feature>
<evidence type="ECO:0000313" key="9">
    <source>
        <dbReference type="Proteomes" id="UP000192917"/>
    </source>
</evidence>
<dbReference type="PANTHER" id="PTHR30563">
    <property type="entry name" value="DNA RECOMBINATION PROTEIN RMUC"/>
    <property type="match status" value="1"/>
</dbReference>
<dbReference type="EMBL" id="FWZX01000045">
    <property type="protein sequence ID" value="SMF82130.1"/>
    <property type="molecule type" value="Genomic_DNA"/>
</dbReference>
<dbReference type="RefSeq" id="WP_085126837.1">
    <property type="nucleotide sequence ID" value="NZ_FWZX01000045.1"/>
</dbReference>
<sequence>MPADLVFPLAAALAGALVAGLVVLLLARRLLGAGAGAERERLQAAEAELAEQRAARAELERQLAEEGRRLAGLEVTAARVPELERQLTERATVLESTREQRADVERDLATARSALQERGEQAEELRRAQGELKAALEAARATAGEQASRIAALQETLDQERRQSAEKLKLLADTRETMTKEFKLLADEVMKTHGTSFAQQNKDQVEGLLKPLRDRLQEFQQGLQSAHTESAKERATLAEQIKQLSDHSARMSSETQNLTRALKGKAQTQGAWGEMILSTILERSGLREGEEYTTQDSHTTEEGQRVRSDVLVNLPGGQRIVIDSKVSLTAFEECVNAEEETGRAAAALRHVTSMRGHIRTLGSKDYHLAAGSELDYVIMFVPIEGALAIALEQDPALTAFAADSNVAIATPTTLMVALRTVANVWQVERRNRNAEQIASRAGRLYDKFVGFAKDMESLGTRLDGARQCYDQAMGKLSTGNGNLVRQVEQLKQLGAKASKALPATLKEEAAADDEGGTEDEGEAQRSDIGQLLVDPDASERHDQEDVS</sequence>
<comment type="similarity">
    <text evidence="2">Belongs to the RmuC family.</text>
</comment>
<gene>
    <name evidence="8" type="ORF">SAMN05428998_14535</name>
</gene>
<evidence type="ECO:0000256" key="6">
    <source>
        <dbReference type="SAM" id="Coils"/>
    </source>
</evidence>
<feature type="compositionally biased region" description="Basic and acidic residues" evidence="7">
    <location>
        <begin position="537"/>
        <end position="547"/>
    </location>
</feature>
<evidence type="ECO:0000313" key="8">
    <source>
        <dbReference type="EMBL" id="SMF82130.1"/>
    </source>
</evidence>
<organism evidence="8 9">
    <name type="scientific">Tistlia consotensis USBA 355</name>
    <dbReference type="NCBI Taxonomy" id="560819"/>
    <lineage>
        <taxon>Bacteria</taxon>
        <taxon>Pseudomonadati</taxon>
        <taxon>Pseudomonadota</taxon>
        <taxon>Alphaproteobacteria</taxon>
        <taxon>Rhodospirillales</taxon>
        <taxon>Rhodovibrionaceae</taxon>
        <taxon>Tistlia</taxon>
    </lineage>
</organism>
<evidence type="ECO:0000256" key="4">
    <source>
        <dbReference type="ARBA" id="ARBA00023054"/>
    </source>
</evidence>
<keyword evidence="9" id="KW-1185">Reference proteome</keyword>
<dbReference type="Proteomes" id="UP000192917">
    <property type="component" value="Unassembled WGS sequence"/>
</dbReference>